<dbReference type="InterPro" id="IPR036390">
    <property type="entry name" value="WH_DNA-bd_sf"/>
</dbReference>
<dbReference type="InterPro" id="IPR036388">
    <property type="entry name" value="WH-like_DNA-bd_sf"/>
</dbReference>
<accession>A0A8A0RSI0</accession>
<comment type="similarity">
    <text evidence="1">Belongs to the SorC transcriptional regulatory family.</text>
</comment>
<keyword evidence="2" id="KW-0805">Transcription regulation</keyword>
<evidence type="ECO:0000313" key="8">
    <source>
        <dbReference type="Proteomes" id="UP000662904"/>
    </source>
</evidence>
<dbReference type="EMBL" id="CP059066">
    <property type="protein sequence ID" value="QSQ10458.1"/>
    <property type="molecule type" value="Genomic_DNA"/>
</dbReference>
<proteinExistence type="inferred from homology"/>
<evidence type="ECO:0000256" key="2">
    <source>
        <dbReference type="ARBA" id="ARBA00023015"/>
    </source>
</evidence>
<keyword evidence="4" id="KW-0804">Transcription</keyword>
<dbReference type="SUPFAM" id="SSF46785">
    <property type="entry name" value="Winged helix' DNA-binding domain"/>
    <property type="match status" value="1"/>
</dbReference>
<evidence type="ECO:0000256" key="4">
    <source>
        <dbReference type="ARBA" id="ARBA00023163"/>
    </source>
</evidence>
<dbReference type="InterPro" id="IPR048715">
    <property type="entry name" value="CggR_N"/>
</dbReference>
<feature type="domain" description="Sugar-binding" evidence="5">
    <location>
        <begin position="99"/>
        <end position="339"/>
    </location>
</feature>
<feature type="domain" description="CggR N-terminal DNA binding" evidence="6">
    <location>
        <begin position="18"/>
        <end position="88"/>
    </location>
</feature>
<dbReference type="InterPro" id="IPR051054">
    <property type="entry name" value="SorC_transcr_regulators"/>
</dbReference>
<reference evidence="7" key="1">
    <citation type="submission" date="2020-07" db="EMBL/GenBank/DDBJ databases">
        <title>Koleobacter methoxysyntrophicus gen. nov., sp. nov., a novel anaerobic bacterium isolated from deep subsurface oil field and proposal of Koleobacterales ord. nov. in the phylum Firmicutes.</title>
        <authorList>
            <person name="Sakamoto S."/>
            <person name="Tamaki H."/>
        </authorList>
    </citation>
    <scope>NUCLEOTIDE SEQUENCE</scope>
    <source>
        <strain evidence="7">NRmbB1</strain>
    </source>
</reference>
<dbReference type="Pfam" id="PF21715">
    <property type="entry name" value="CggR_N"/>
    <property type="match status" value="1"/>
</dbReference>
<dbReference type="Pfam" id="PF04198">
    <property type="entry name" value="Sugar-bind"/>
    <property type="match status" value="1"/>
</dbReference>
<dbReference type="GO" id="GO:0030246">
    <property type="term" value="F:carbohydrate binding"/>
    <property type="evidence" value="ECO:0007669"/>
    <property type="project" value="InterPro"/>
</dbReference>
<organism evidence="7 8">
    <name type="scientific">Koleobacter methoxysyntrophicus</name>
    <dbReference type="NCBI Taxonomy" id="2751313"/>
    <lineage>
        <taxon>Bacteria</taxon>
        <taxon>Bacillati</taxon>
        <taxon>Bacillota</taxon>
        <taxon>Clostridia</taxon>
        <taxon>Koleobacterales</taxon>
        <taxon>Koleobacteraceae</taxon>
        <taxon>Koleobacter</taxon>
    </lineage>
</organism>
<sequence>MDNISLLIRKIAPELVKIMEERYNILRELQFSKQPVGRRTLAVKINQKERLLRREAKFLEKQGLIVIKQSGMVLSEEGEGILDALEHFLSCLKGLDLIAREVERRFGYRRVLITPGDADVEDRVKMQMGRLAAEYLLEILKPGMVIAVTGGTTMAVIPECMKQMIPPLDVMVVPGRGALGERVEIQADTIAAKLAQKLGGDYRLLHIPENLGTEAMETITGVPSIKELLKTIKNADVLLHGIGRAEEMAGRRGFKERDIKLLKERGAVSETLGFYFNKKGQIVHSTTSIGLNLEDLKRIRHKITVAGGSSKGEAILSFSRNKYHDVLITDEGAVKTIMKIIKEDDLDEKKDH</sequence>
<dbReference type="InterPro" id="IPR007324">
    <property type="entry name" value="Sugar-bd_dom_put"/>
</dbReference>
<evidence type="ECO:0000256" key="3">
    <source>
        <dbReference type="ARBA" id="ARBA00023125"/>
    </source>
</evidence>
<dbReference type="Gene3D" id="3.40.50.1360">
    <property type="match status" value="1"/>
</dbReference>
<dbReference type="PANTHER" id="PTHR34294:SF5">
    <property type="entry name" value="CENTRAL GLYCOLYTIC GENES REGULATOR"/>
    <property type="match status" value="1"/>
</dbReference>
<evidence type="ECO:0000259" key="5">
    <source>
        <dbReference type="Pfam" id="PF04198"/>
    </source>
</evidence>
<dbReference type="Proteomes" id="UP000662904">
    <property type="component" value="Chromosome"/>
</dbReference>
<keyword evidence="3" id="KW-0238">DNA-binding</keyword>
<name>A0A8A0RSI0_9FIRM</name>
<dbReference type="KEGG" id="kme:H0A61_02866"/>
<evidence type="ECO:0000313" key="7">
    <source>
        <dbReference type="EMBL" id="QSQ10458.1"/>
    </source>
</evidence>
<keyword evidence="8" id="KW-1185">Reference proteome</keyword>
<dbReference type="Gene3D" id="1.10.10.10">
    <property type="entry name" value="Winged helix-like DNA-binding domain superfamily/Winged helix DNA-binding domain"/>
    <property type="match status" value="1"/>
</dbReference>
<dbReference type="SUPFAM" id="SSF100950">
    <property type="entry name" value="NagB/RpiA/CoA transferase-like"/>
    <property type="match status" value="1"/>
</dbReference>
<dbReference type="GO" id="GO:0003677">
    <property type="term" value="F:DNA binding"/>
    <property type="evidence" value="ECO:0007669"/>
    <property type="project" value="UniProtKB-KW"/>
</dbReference>
<dbReference type="InterPro" id="IPR037171">
    <property type="entry name" value="NagB/RpiA_transferase-like"/>
</dbReference>
<dbReference type="PANTHER" id="PTHR34294">
    <property type="entry name" value="TRANSCRIPTIONAL REGULATOR-RELATED"/>
    <property type="match status" value="1"/>
</dbReference>
<evidence type="ECO:0000256" key="1">
    <source>
        <dbReference type="ARBA" id="ARBA00010466"/>
    </source>
</evidence>
<protein>
    <submittedName>
        <fullName evidence="7">Central glycolytic genes regulator</fullName>
    </submittedName>
</protein>
<evidence type="ECO:0000259" key="6">
    <source>
        <dbReference type="Pfam" id="PF21715"/>
    </source>
</evidence>
<gene>
    <name evidence="7" type="primary">cggR</name>
    <name evidence="7" type="ORF">H0A61_02866</name>
</gene>
<dbReference type="RefSeq" id="WP_206707765.1">
    <property type="nucleotide sequence ID" value="NZ_CP059066.1"/>
</dbReference>
<dbReference type="AlphaFoldDB" id="A0A8A0RSI0"/>